<accession>A0AAN1SXM9</accession>
<dbReference type="RefSeq" id="WP_212786162.1">
    <property type="nucleotide sequence ID" value="NZ_AP019536.1"/>
</dbReference>
<protein>
    <submittedName>
        <fullName evidence="4">Epimerase</fullName>
    </submittedName>
</protein>
<feature type="domain" description="NAD-dependent epimerase/dehydratase" evidence="2">
    <location>
        <begin position="3"/>
        <end position="222"/>
    </location>
</feature>
<evidence type="ECO:0000259" key="2">
    <source>
        <dbReference type="Pfam" id="PF01370"/>
    </source>
</evidence>
<gene>
    <name evidence="4" type="ORF">FGKAn22_02200</name>
</gene>
<dbReference type="AlphaFoldDB" id="A0AAN1SXM9"/>
<sequence length="299" mass="32221">MRILITGGTGLIGRHLCKALLAEGHELTVFSRKPETIPLKCGAGVHAIGSLDEWLPERAFDAVINLAGESIVDAPWTQLRKQVLWQSRITLTGELVRHIAAAEQKPAVLLSGSAVGYYGDRGSATLDETVPPGMNFPAQLCKAWEDAARGAERAGVRVCLLRTGLILSKEGGLLGSMLLPFRLGLGAKIGDGEQWLSWVHIDDYVAMVLTLLRDPQASGAYNMTAPHPVTNSEFTSTLAAELGRPAPFVAPAALLRLGMGERASLLLEGQRVLPKRMQAAQYHFAHPDLMNALHDLLSD</sequence>
<feature type="domain" description="DUF1731" evidence="3">
    <location>
        <begin position="250"/>
        <end position="296"/>
    </location>
</feature>
<dbReference type="PANTHER" id="PTHR11092:SF0">
    <property type="entry name" value="EPIMERASE FAMILY PROTEIN SDR39U1"/>
    <property type="match status" value="1"/>
</dbReference>
<dbReference type="CDD" id="cd05242">
    <property type="entry name" value="SDR_a8"/>
    <property type="match status" value="1"/>
</dbReference>
<dbReference type="InterPro" id="IPR001509">
    <property type="entry name" value="Epimerase_deHydtase"/>
</dbReference>
<reference evidence="4 5" key="1">
    <citation type="submission" date="2019-03" db="EMBL/GenBank/DDBJ databases">
        <title>Complete genome sequence of Ferrigenium kumadai strain An22, a microaerophilic iron-oxidizing bacterium isolated from a paddy field soil.</title>
        <authorList>
            <person name="Watanabe T."/>
            <person name="Asakawa S."/>
        </authorList>
    </citation>
    <scope>NUCLEOTIDE SEQUENCE [LARGE SCALE GENOMIC DNA]</scope>
    <source>
        <strain evidence="4 5">An22</strain>
    </source>
</reference>
<dbReference type="Proteomes" id="UP001319121">
    <property type="component" value="Chromosome"/>
</dbReference>
<dbReference type="InterPro" id="IPR013549">
    <property type="entry name" value="DUF1731"/>
</dbReference>
<dbReference type="EMBL" id="AP019536">
    <property type="protein sequence ID" value="BBI98527.1"/>
    <property type="molecule type" value="Genomic_DNA"/>
</dbReference>
<dbReference type="InterPro" id="IPR010099">
    <property type="entry name" value="SDR39U1"/>
</dbReference>
<evidence type="ECO:0000313" key="4">
    <source>
        <dbReference type="EMBL" id="BBI98527.1"/>
    </source>
</evidence>
<proteinExistence type="inferred from homology"/>
<evidence type="ECO:0000259" key="3">
    <source>
        <dbReference type="Pfam" id="PF08338"/>
    </source>
</evidence>
<dbReference type="NCBIfam" id="TIGR01777">
    <property type="entry name" value="yfcH"/>
    <property type="match status" value="1"/>
</dbReference>
<evidence type="ECO:0000313" key="5">
    <source>
        <dbReference type="Proteomes" id="UP001319121"/>
    </source>
</evidence>
<organism evidence="4 5">
    <name type="scientific">Ferrigenium kumadai</name>
    <dbReference type="NCBI Taxonomy" id="1682490"/>
    <lineage>
        <taxon>Bacteria</taxon>
        <taxon>Pseudomonadati</taxon>
        <taxon>Pseudomonadota</taxon>
        <taxon>Betaproteobacteria</taxon>
        <taxon>Nitrosomonadales</taxon>
        <taxon>Gallionellaceae</taxon>
        <taxon>Ferrigenium</taxon>
    </lineage>
</organism>
<dbReference type="SUPFAM" id="SSF51735">
    <property type="entry name" value="NAD(P)-binding Rossmann-fold domains"/>
    <property type="match status" value="1"/>
</dbReference>
<keyword evidence="5" id="KW-1185">Reference proteome</keyword>
<dbReference type="KEGG" id="fku:FGKAn22_02200"/>
<dbReference type="Pfam" id="PF08338">
    <property type="entry name" value="DUF1731"/>
    <property type="match status" value="1"/>
</dbReference>
<evidence type="ECO:0000256" key="1">
    <source>
        <dbReference type="ARBA" id="ARBA00009353"/>
    </source>
</evidence>
<dbReference type="PANTHER" id="PTHR11092">
    <property type="entry name" value="SUGAR NUCLEOTIDE EPIMERASE RELATED"/>
    <property type="match status" value="1"/>
</dbReference>
<dbReference type="InterPro" id="IPR036291">
    <property type="entry name" value="NAD(P)-bd_dom_sf"/>
</dbReference>
<name>A0AAN1SXM9_9PROT</name>
<dbReference type="Pfam" id="PF01370">
    <property type="entry name" value="Epimerase"/>
    <property type="match status" value="1"/>
</dbReference>
<comment type="similarity">
    <text evidence="1">Belongs to the NAD(P)-dependent epimerase/dehydratase family. SDR39U1 subfamily.</text>
</comment>
<dbReference type="Gene3D" id="3.40.50.720">
    <property type="entry name" value="NAD(P)-binding Rossmann-like Domain"/>
    <property type="match status" value="1"/>
</dbReference>